<accession>A0A485K449</accession>
<gene>
    <name evidence="2" type="primary">Aste57867_891</name>
    <name evidence="1" type="ORF">As57867_000890</name>
    <name evidence="2" type="ORF">ASTE57867_891</name>
</gene>
<reference evidence="1" key="2">
    <citation type="submission" date="2019-06" db="EMBL/GenBank/DDBJ databases">
        <title>Genomics analysis of Aphanomyces spp. identifies a new class of oomycete effector associated with host adaptation.</title>
        <authorList>
            <person name="Gaulin E."/>
        </authorList>
    </citation>
    <scope>NUCLEOTIDE SEQUENCE</scope>
    <source>
        <strain evidence="1">CBS 578.67</strain>
    </source>
</reference>
<dbReference type="EMBL" id="CAADRA010000056">
    <property type="protein sequence ID" value="VFT78115.1"/>
    <property type="molecule type" value="Genomic_DNA"/>
</dbReference>
<dbReference type="PANTHER" id="PTHR46586:SF3">
    <property type="entry name" value="ANKYRIN REPEAT-CONTAINING PROTEIN"/>
    <property type="match status" value="1"/>
</dbReference>
<dbReference type="Gene3D" id="1.25.40.20">
    <property type="entry name" value="Ankyrin repeat-containing domain"/>
    <property type="match status" value="1"/>
</dbReference>
<evidence type="ECO:0000313" key="1">
    <source>
        <dbReference type="EMBL" id="KAF0719652.1"/>
    </source>
</evidence>
<reference evidence="2 3" key="1">
    <citation type="submission" date="2019-03" db="EMBL/GenBank/DDBJ databases">
        <authorList>
            <person name="Gaulin E."/>
            <person name="Dumas B."/>
        </authorList>
    </citation>
    <scope>NUCLEOTIDE SEQUENCE [LARGE SCALE GENOMIC DNA]</scope>
    <source>
        <strain evidence="2">CBS 568.67</strain>
    </source>
</reference>
<dbReference type="InterPro" id="IPR036770">
    <property type="entry name" value="Ankyrin_rpt-contain_sf"/>
</dbReference>
<sequence>MASLTSLSHEVLCRVCAYQQGVCEDMRPFLTLPPTPTFEGDDFFYWDSKVDPVRPFQAIVDALNWILPLWLETFSLNRLGRLFDLVARVREPILLWAANTARLDVLTWVHDRYDLRTCSDNLLAAAAGQLEVLVYLHSIEYAAKIEQSTRHAAIHGHVSSVAFLLDNFDYPRNWLNVHTIAGLFFGRHLDVVDLLLPYLVQDPILLRQAMGYAAAFNHLDLARKLHEHLVALNLQVDAADDAFNDALCIASSEGFVDGLTWLLGISGADPGMLAWLTHGCLVDGIRSGQQAIVNALMQDVSLATVTQLYLSEDVDGSLLDAAVDPNADVSGDDLGQLVLGWSVVKLCRVFNKFARLREPGPIRTAALKKCLHQVVSEGKMELVPWLVGYLTADDVCDVVCSQYALNHGAVKGGTPMLEFFESQGILLPTTYMDDLMYSLLCEATTQTGVPLWLQVDPHDDTLSGEDKTARWLVLHRGGPVAVLGRMFSRLVQVEGRHARLHCLALYEAWAPLVQEEEKKQVLLACQRERPVNAHVMEALVATEPWLFVHLAAIRRPLASLRALFAVFAKAVAPDELRRLKADAQVEATKAGQLNAAKFLAQVAMPLVRQSKLA</sequence>
<dbReference type="SUPFAM" id="SSF48403">
    <property type="entry name" value="Ankyrin repeat"/>
    <property type="match status" value="1"/>
</dbReference>
<keyword evidence="3" id="KW-1185">Reference proteome</keyword>
<dbReference type="AlphaFoldDB" id="A0A485K449"/>
<dbReference type="InterPro" id="IPR052050">
    <property type="entry name" value="SecEffector_AnkRepeat"/>
</dbReference>
<protein>
    <submittedName>
        <fullName evidence="2">Aste57867_891 protein</fullName>
    </submittedName>
</protein>
<proteinExistence type="predicted"/>
<evidence type="ECO:0000313" key="2">
    <source>
        <dbReference type="EMBL" id="VFT78115.1"/>
    </source>
</evidence>
<dbReference type="EMBL" id="VJMH01000056">
    <property type="protein sequence ID" value="KAF0719652.1"/>
    <property type="molecule type" value="Genomic_DNA"/>
</dbReference>
<organism evidence="2 3">
    <name type="scientific">Aphanomyces stellatus</name>
    <dbReference type="NCBI Taxonomy" id="120398"/>
    <lineage>
        <taxon>Eukaryota</taxon>
        <taxon>Sar</taxon>
        <taxon>Stramenopiles</taxon>
        <taxon>Oomycota</taxon>
        <taxon>Saprolegniomycetes</taxon>
        <taxon>Saprolegniales</taxon>
        <taxon>Verrucalvaceae</taxon>
        <taxon>Aphanomyces</taxon>
    </lineage>
</organism>
<dbReference type="Proteomes" id="UP000332933">
    <property type="component" value="Unassembled WGS sequence"/>
</dbReference>
<evidence type="ECO:0000313" key="3">
    <source>
        <dbReference type="Proteomes" id="UP000332933"/>
    </source>
</evidence>
<dbReference type="PANTHER" id="PTHR46586">
    <property type="entry name" value="ANKYRIN REPEAT-CONTAINING PROTEIN"/>
    <property type="match status" value="1"/>
</dbReference>
<name>A0A485K449_9STRA</name>